<accession>A0A8T9C174</accession>
<protein>
    <submittedName>
        <fullName evidence="2">Uncharacterized protein</fullName>
    </submittedName>
</protein>
<evidence type="ECO:0000313" key="2">
    <source>
        <dbReference type="EMBL" id="TVY73215.1"/>
    </source>
</evidence>
<dbReference type="OrthoDB" id="2422134at2759"/>
<evidence type="ECO:0000256" key="1">
    <source>
        <dbReference type="SAM" id="SignalP"/>
    </source>
</evidence>
<evidence type="ECO:0000313" key="3">
    <source>
        <dbReference type="Proteomes" id="UP000469558"/>
    </source>
</evidence>
<dbReference type="Proteomes" id="UP000469558">
    <property type="component" value="Unassembled WGS sequence"/>
</dbReference>
<feature type="chain" id="PRO_5035893403" evidence="1">
    <location>
        <begin position="17"/>
        <end position="173"/>
    </location>
</feature>
<keyword evidence="3" id="KW-1185">Reference proteome</keyword>
<reference evidence="2 3" key="1">
    <citation type="submission" date="2018-05" db="EMBL/GenBank/DDBJ databases">
        <title>Genome sequencing and assembly of the regulated plant pathogen Lachnellula willkommii and related sister species for the development of diagnostic species identification markers.</title>
        <authorList>
            <person name="Giroux E."/>
            <person name="Bilodeau G."/>
        </authorList>
    </citation>
    <scope>NUCLEOTIDE SEQUENCE [LARGE SCALE GENOMIC DNA]</scope>
    <source>
        <strain evidence="2 3">CBS 268.59</strain>
    </source>
</reference>
<dbReference type="Pfam" id="PF12296">
    <property type="entry name" value="HsbA"/>
    <property type="match status" value="1"/>
</dbReference>
<dbReference type="PANTHER" id="PTHR38123">
    <property type="entry name" value="CELL WALL SERINE-THREONINE-RICH GALACTOMANNOPROTEIN MP1 (AFU_ORTHOLOGUE AFUA_4G03240)"/>
    <property type="match status" value="1"/>
</dbReference>
<name>A0A8T9C174_9HELO</name>
<dbReference type="AlphaFoldDB" id="A0A8T9C174"/>
<comment type="caution">
    <text evidence="2">The sequence shown here is derived from an EMBL/GenBank/DDBJ whole genome shotgun (WGS) entry which is preliminary data.</text>
</comment>
<gene>
    <name evidence="2" type="ORF">LSUE1_G008605</name>
</gene>
<sequence length="173" mass="18306">MVSFKPILIFTGAALAATVPQVYNDITVLDNNVKALTAQVEIYTGGLVSALPQLSALSAVYESLFIGDVDTGLLPTTLLSESDVTILINHVNETLAVDNPIAVKTLEGKKDLYKAAGLDSLLAGALQLLLAGHETFVRHAVERTAPDDLDRVKVVALVISEALQHGIDTFQAA</sequence>
<keyword evidence="1" id="KW-0732">Signal</keyword>
<dbReference type="GO" id="GO:0005576">
    <property type="term" value="C:extracellular region"/>
    <property type="evidence" value="ECO:0007669"/>
    <property type="project" value="TreeGrafter"/>
</dbReference>
<dbReference type="InterPro" id="IPR021054">
    <property type="entry name" value="Cell_wall_mannoprotein_1"/>
</dbReference>
<organism evidence="2 3">
    <name type="scientific">Lachnellula suecica</name>
    <dbReference type="NCBI Taxonomy" id="602035"/>
    <lineage>
        <taxon>Eukaryota</taxon>
        <taxon>Fungi</taxon>
        <taxon>Dikarya</taxon>
        <taxon>Ascomycota</taxon>
        <taxon>Pezizomycotina</taxon>
        <taxon>Leotiomycetes</taxon>
        <taxon>Helotiales</taxon>
        <taxon>Lachnaceae</taxon>
        <taxon>Lachnellula</taxon>
    </lineage>
</organism>
<dbReference type="EMBL" id="QGMK01001150">
    <property type="protein sequence ID" value="TVY73215.1"/>
    <property type="molecule type" value="Genomic_DNA"/>
</dbReference>
<proteinExistence type="predicted"/>
<feature type="signal peptide" evidence="1">
    <location>
        <begin position="1"/>
        <end position="16"/>
    </location>
</feature>
<dbReference type="PANTHER" id="PTHR38123:SF1">
    <property type="entry name" value="HYDROPHOBIC SURFACE BINDING PROTEIN"/>
    <property type="match status" value="1"/>
</dbReference>